<evidence type="ECO:0000313" key="2">
    <source>
        <dbReference type="Proteomes" id="UP001175228"/>
    </source>
</evidence>
<protein>
    <submittedName>
        <fullName evidence="1">Uncharacterized protein</fullName>
    </submittedName>
</protein>
<comment type="caution">
    <text evidence="1">The sequence shown here is derived from an EMBL/GenBank/DDBJ whole genome shotgun (WGS) entry which is preliminary data.</text>
</comment>
<dbReference type="AlphaFoldDB" id="A0AA39UFX6"/>
<accession>A0AA39UFX6</accession>
<sequence>MSPLGQSPKMNMDRVHGVRQVRIKMKLHRVGIHGLVEEIEIRLEGQVRNMKYGIETGKRICWIPIRMLHDKHPLNSNHHHLKSEKPFLTVHYVFDFVPMFQTPEVYVAPPMLEDTDPDALEELYAEWDEKNAMYHVAVEAHNE</sequence>
<reference evidence="1" key="1">
    <citation type="submission" date="2023-06" db="EMBL/GenBank/DDBJ databases">
        <authorList>
            <consortium name="Lawrence Berkeley National Laboratory"/>
            <person name="Ahrendt S."/>
            <person name="Sahu N."/>
            <person name="Indic B."/>
            <person name="Wong-Bajracharya J."/>
            <person name="Merenyi Z."/>
            <person name="Ke H.-M."/>
            <person name="Monk M."/>
            <person name="Kocsube S."/>
            <person name="Drula E."/>
            <person name="Lipzen A."/>
            <person name="Balint B."/>
            <person name="Henrissat B."/>
            <person name="Andreopoulos B."/>
            <person name="Martin F.M."/>
            <person name="Harder C.B."/>
            <person name="Rigling D."/>
            <person name="Ford K.L."/>
            <person name="Foster G.D."/>
            <person name="Pangilinan J."/>
            <person name="Papanicolaou A."/>
            <person name="Barry K."/>
            <person name="LaButti K."/>
            <person name="Viragh M."/>
            <person name="Koriabine M."/>
            <person name="Yan M."/>
            <person name="Riley R."/>
            <person name="Champramary S."/>
            <person name="Plett K.L."/>
            <person name="Tsai I.J."/>
            <person name="Slot J."/>
            <person name="Sipos G."/>
            <person name="Plett J."/>
            <person name="Nagy L.G."/>
            <person name="Grigoriev I.V."/>
        </authorList>
    </citation>
    <scope>NUCLEOTIDE SEQUENCE</scope>
    <source>
        <strain evidence="1">HWK02</strain>
    </source>
</reference>
<keyword evidence="2" id="KW-1185">Reference proteome</keyword>
<organism evidence="1 2">
    <name type="scientific">Armillaria luteobubalina</name>
    <dbReference type="NCBI Taxonomy" id="153913"/>
    <lineage>
        <taxon>Eukaryota</taxon>
        <taxon>Fungi</taxon>
        <taxon>Dikarya</taxon>
        <taxon>Basidiomycota</taxon>
        <taxon>Agaricomycotina</taxon>
        <taxon>Agaricomycetes</taxon>
        <taxon>Agaricomycetidae</taxon>
        <taxon>Agaricales</taxon>
        <taxon>Marasmiineae</taxon>
        <taxon>Physalacriaceae</taxon>
        <taxon>Armillaria</taxon>
    </lineage>
</organism>
<gene>
    <name evidence="1" type="ORF">EDD18DRAFT_1114731</name>
</gene>
<proteinExistence type="predicted"/>
<dbReference type="EMBL" id="JAUEPU010000111">
    <property type="protein sequence ID" value="KAK0477210.1"/>
    <property type="molecule type" value="Genomic_DNA"/>
</dbReference>
<name>A0AA39UFX6_9AGAR</name>
<dbReference type="Proteomes" id="UP001175228">
    <property type="component" value="Unassembled WGS sequence"/>
</dbReference>
<evidence type="ECO:0000313" key="1">
    <source>
        <dbReference type="EMBL" id="KAK0477210.1"/>
    </source>
</evidence>